<feature type="transmembrane region" description="Helical" evidence="9">
    <location>
        <begin position="42"/>
        <end position="63"/>
    </location>
</feature>
<evidence type="ECO:0000256" key="9">
    <source>
        <dbReference type="SAM" id="Phobius"/>
    </source>
</evidence>
<sequence length="619" mass="65233">MPSDSPPPVARLGATEASLLRTLTGLVTAVIVIAGLRFGRELLIPVTLAILLSFLIAPLVGLLSRARLGRHASVLLSALIGLGLSVTVAGIIGAQVGSLASELPKYQAALESKVDRFQAVVIGGADRLISGATSAIKRIGGGHGSADVSSSRARPAANAAPKATQADPAELSTLSFAQRLVAPILGPLETLGIALVVTVFILLQREDLRDRLIRLCGTRDLHRTTTALDEAAHRLSRYFVAQFGINLGAGLVVAIGLSIIGVPGAILLGVITSCLRFVPYIGVWMAAILALALAATGPDWSMLFWTLGLFLAVDLLAGQVMEPWLYGRSTGLSPVAVIIAAIFWSGMWGPVGLILSTPLTLCLVILGRHVEQLQFLDILFGDKPPLTPATTFYQRLLADDPDSAIEQAEELLKSMSLAQYYDGVLVEGLRLARNDALRGVIPPERLTRMKETLDDILDGCVELAQPIPPAGAIAAHARPDTGAQVLCIAGRGIFDEALSTVLVQLLHRGGIAAGTATYARHPDTLAGNIEIGAISEICIISMDAESPRAYLRVLVHRLHERAPLATLSIGLGATEAGDERGHFPPAIGIATLGEYLRRLARVEEGLEPNAASPALLQQS</sequence>
<evidence type="ECO:0000313" key="10">
    <source>
        <dbReference type="EMBL" id="ARP82945.1"/>
    </source>
</evidence>
<feature type="compositionally biased region" description="Low complexity" evidence="8">
    <location>
        <begin position="153"/>
        <end position="165"/>
    </location>
</feature>
<evidence type="ECO:0000313" key="11">
    <source>
        <dbReference type="Proteomes" id="UP000194151"/>
    </source>
</evidence>
<evidence type="ECO:0000256" key="2">
    <source>
        <dbReference type="ARBA" id="ARBA00009773"/>
    </source>
</evidence>
<proteinExistence type="inferred from homology"/>
<comment type="similarity">
    <text evidence="2">Belongs to the autoinducer-2 exporter (AI-2E) (TC 2.A.86) family.</text>
</comment>
<reference evidence="10 11" key="1">
    <citation type="submission" date="2017-05" db="EMBL/GenBank/DDBJ databases">
        <title>Complete and WGS of Bordetella genogroups.</title>
        <authorList>
            <person name="Spilker T."/>
            <person name="LiPuma J."/>
        </authorList>
    </citation>
    <scope>NUCLEOTIDE SEQUENCE [LARGE SCALE GENOMIC DNA]</scope>
    <source>
        <strain evidence="10 11">AU19157</strain>
    </source>
</reference>
<dbReference type="PANTHER" id="PTHR21716:SF53">
    <property type="entry name" value="PERMEASE PERM-RELATED"/>
    <property type="match status" value="1"/>
</dbReference>
<dbReference type="PANTHER" id="PTHR21716">
    <property type="entry name" value="TRANSMEMBRANE PROTEIN"/>
    <property type="match status" value="1"/>
</dbReference>
<dbReference type="GO" id="GO:0005886">
    <property type="term" value="C:plasma membrane"/>
    <property type="evidence" value="ECO:0007669"/>
    <property type="project" value="UniProtKB-SubCell"/>
</dbReference>
<feature type="region of interest" description="Disordered" evidence="8">
    <location>
        <begin position="143"/>
        <end position="165"/>
    </location>
</feature>
<feature type="transmembrane region" description="Helical" evidence="9">
    <location>
        <begin position="277"/>
        <end position="295"/>
    </location>
</feature>
<dbReference type="STRING" id="1416806.CAL12_20415"/>
<evidence type="ECO:0000256" key="5">
    <source>
        <dbReference type="ARBA" id="ARBA00022692"/>
    </source>
</evidence>
<keyword evidence="7 9" id="KW-0472">Membrane</keyword>
<feature type="transmembrane region" description="Helical" evidence="9">
    <location>
        <begin position="333"/>
        <end position="366"/>
    </location>
</feature>
<dbReference type="AlphaFoldDB" id="A0A1W6YPD6"/>
<protein>
    <recommendedName>
        <fullName evidence="12">AI-2E family transporter</fullName>
    </recommendedName>
</protein>
<keyword evidence="5 9" id="KW-0812">Transmembrane</keyword>
<keyword evidence="4" id="KW-1003">Cell membrane</keyword>
<organism evidence="10 11">
    <name type="scientific">Bordetella genomosp. 8</name>
    <dbReference type="NCBI Taxonomy" id="1416806"/>
    <lineage>
        <taxon>Bacteria</taxon>
        <taxon>Pseudomonadati</taxon>
        <taxon>Pseudomonadota</taxon>
        <taxon>Betaproteobacteria</taxon>
        <taxon>Burkholderiales</taxon>
        <taxon>Alcaligenaceae</taxon>
        <taxon>Bordetella</taxon>
    </lineage>
</organism>
<dbReference type="Proteomes" id="UP000194151">
    <property type="component" value="Chromosome"/>
</dbReference>
<keyword evidence="6 9" id="KW-1133">Transmembrane helix</keyword>
<evidence type="ECO:0000256" key="6">
    <source>
        <dbReference type="ARBA" id="ARBA00022989"/>
    </source>
</evidence>
<feature type="transmembrane region" description="Helical" evidence="9">
    <location>
        <begin position="75"/>
        <end position="96"/>
    </location>
</feature>
<keyword evidence="11" id="KW-1185">Reference proteome</keyword>
<evidence type="ECO:0000256" key="3">
    <source>
        <dbReference type="ARBA" id="ARBA00022448"/>
    </source>
</evidence>
<evidence type="ECO:0008006" key="12">
    <source>
        <dbReference type="Google" id="ProtNLM"/>
    </source>
</evidence>
<dbReference type="EMBL" id="CP021108">
    <property type="protein sequence ID" value="ARP82945.1"/>
    <property type="molecule type" value="Genomic_DNA"/>
</dbReference>
<evidence type="ECO:0000256" key="7">
    <source>
        <dbReference type="ARBA" id="ARBA00023136"/>
    </source>
</evidence>
<feature type="transmembrane region" description="Helical" evidence="9">
    <location>
        <begin position="243"/>
        <end position="271"/>
    </location>
</feature>
<feature type="transmembrane region" description="Helical" evidence="9">
    <location>
        <begin position="18"/>
        <end position="36"/>
    </location>
</feature>
<evidence type="ECO:0000256" key="1">
    <source>
        <dbReference type="ARBA" id="ARBA00004651"/>
    </source>
</evidence>
<dbReference type="RefSeq" id="WP_086066289.1">
    <property type="nucleotide sequence ID" value="NZ_CP021108.1"/>
</dbReference>
<evidence type="ECO:0000256" key="8">
    <source>
        <dbReference type="SAM" id="MobiDB-lite"/>
    </source>
</evidence>
<dbReference type="Pfam" id="PF01594">
    <property type="entry name" value="AI-2E_transport"/>
    <property type="match status" value="1"/>
</dbReference>
<evidence type="ECO:0000256" key="4">
    <source>
        <dbReference type="ARBA" id="ARBA00022475"/>
    </source>
</evidence>
<dbReference type="KEGG" id="bgv:CAL12_20415"/>
<dbReference type="InterPro" id="IPR002549">
    <property type="entry name" value="AI-2E-like"/>
</dbReference>
<accession>A0A1W6YPD6</accession>
<gene>
    <name evidence="10" type="ORF">CAL12_20415</name>
</gene>
<feature type="transmembrane region" description="Helical" evidence="9">
    <location>
        <begin position="180"/>
        <end position="203"/>
    </location>
</feature>
<comment type="subcellular location">
    <subcellularLocation>
        <location evidence="1">Cell membrane</location>
        <topology evidence="1">Multi-pass membrane protein</topology>
    </subcellularLocation>
</comment>
<feature type="transmembrane region" description="Helical" evidence="9">
    <location>
        <begin position="302"/>
        <end position="321"/>
    </location>
</feature>
<keyword evidence="3" id="KW-0813">Transport</keyword>
<name>A0A1W6YPD6_9BORD</name>